<reference evidence="1" key="1">
    <citation type="journal article" date="2020" name="Stud. Mycol.">
        <title>101 Dothideomycetes genomes: a test case for predicting lifestyles and emergence of pathogens.</title>
        <authorList>
            <person name="Haridas S."/>
            <person name="Albert R."/>
            <person name="Binder M."/>
            <person name="Bloem J."/>
            <person name="Labutti K."/>
            <person name="Salamov A."/>
            <person name="Andreopoulos B."/>
            <person name="Baker S."/>
            <person name="Barry K."/>
            <person name="Bills G."/>
            <person name="Bluhm B."/>
            <person name="Cannon C."/>
            <person name="Castanera R."/>
            <person name="Culley D."/>
            <person name="Daum C."/>
            <person name="Ezra D."/>
            <person name="Gonzalez J."/>
            <person name="Henrissat B."/>
            <person name="Kuo A."/>
            <person name="Liang C."/>
            <person name="Lipzen A."/>
            <person name="Lutzoni F."/>
            <person name="Magnuson J."/>
            <person name="Mondo S."/>
            <person name="Nolan M."/>
            <person name="Ohm R."/>
            <person name="Pangilinan J."/>
            <person name="Park H.-J."/>
            <person name="Ramirez L."/>
            <person name="Alfaro M."/>
            <person name="Sun H."/>
            <person name="Tritt A."/>
            <person name="Yoshinaga Y."/>
            <person name="Zwiers L.-H."/>
            <person name="Turgeon B."/>
            <person name="Goodwin S."/>
            <person name="Spatafora J."/>
            <person name="Crous P."/>
            <person name="Grigoriev I."/>
        </authorList>
    </citation>
    <scope>NUCLEOTIDE SEQUENCE</scope>
    <source>
        <strain evidence="1">CBS 115976</strain>
    </source>
</reference>
<evidence type="ECO:0000313" key="2">
    <source>
        <dbReference type="Proteomes" id="UP000799302"/>
    </source>
</evidence>
<proteinExistence type="predicted"/>
<organism evidence="1 2">
    <name type="scientific">Microthyrium microscopicum</name>
    <dbReference type="NCBI Taxonomy" id="703497"/>
    <lineage>
        <taxon>Eukaryota</taxon>
        <taxon>Fungi</taxon>
        <taxon>Dikarya</taxon>
        <taxon>Ascomycota</taxon>
        <taxon>Pezizomycotina</taxon>
        <taxon>Dothideomycetes</taxon>
        <taxon>Dothideomycetes incertae sedis</taxon>
        <taxon>Microthyriales</taxon>
        <taxon>Microthyriaceae</taxon>
        <taxon>Microthyrium</taxon>
    </lineage>
</organism>
<keyword evidence="2" id="KW-1185">Reference proteome</keyword>
<accession>A0A6A6UK05</accession>
<dbReference type="Proteomes" id="UP000799302">
    <property type="component" value="Unassembled WGS sequence"/>
</dbReference>
<gene>
    <name evidence="1" type="ORF">BT63DRAFT_199034</name>
</gene>
<sequence length="125" mass="12832">MNISGLSPQICLNTPIITPPTSNAFCATTIGVNISSILSSCCQHKIVPYGVVSGIPCFLYCNLTQGADFNAVQQCITSTPGILGLGGIATECGPAQSRSTPSLVLRGNILGLVVVSSLLVSSVFM</sequence>
<name>A0A6A6UK05_9PEZI</name>
<dbReference type="EMBL" id="MU004232">
    <property type="protein sequence ID" value="KAF2672542.1"/>
    <property type="molecule type" value="Genomic_DNA"/>
</dbReference>
<evidence type="ECO:0000313" key="1">
    <source>
        <dbReference type="EMBL" id="KAF2672542.1"/>
    </source>
</evidence>
<protein>
    <submittedName>
        <fullName evidence="1">Uncharacterized protein</fullName>
    </submittedName>
</protein>
<dbReference type="AlphaFoldDB" id="A0A6A6UK05"/>